<name>A0ABY8QWE4_9MICO</name>
<reference evidence="1 2" key="1">
    <citation type="submission" date="2023-05" db="EMBL/GenBank/DDBJ databases">
        <title>Lithophilousrod everest ZFBP1038 complete genpme.</title>
        <authorList>
            <person name="Tian M."/>
        </authorList>
    </citation>
    <scope>NUCLEOTIDE SEQUENCE [LARGE SCALE GENOMIC DNA]</scope>
    <source>
        <strain evidence="1 2">ZFBP1038</strain>
    </source>
</reference>
<evidence type="ECO:0000313" key="2">
    <source>
        <dbReference type="Proteomes" id="UP001209083"/>
    </source>
</evidence>
<dbReference type="Proteomes" id="UP001209083">
    <property type="component" value="Chromosome"/>
</dbReference>
<keyword evidence="2" id="KW-1185">Reference proteome</keyword>
<dbReference type="EMBL" id="CP090958">
    <property type="protein sequence ID" value="WGW12704.1"/>
    <property type="molecule type" value="Genomic_DNA"/>
</dbReference>
<sequence>MFVHMVGDTVRTVAELDDMGPGWTVRVRNWDYVKRACCDMGCWWRVYDDATIGGPRTRAWLLRQGFPTLVSMGGQ</sequence>
<protein>
    <submittedName>
        <fullName evidence="1">Uncharacterized protein</fullName>
    </submittedName>
</protein>
<accession>A0ABY8QWE4</accession>
<dbReference type="RefSeq" id="WP_349639508.1">
    <property type="nucleotide sequence ID" value="NZ_CP090958.1"/>
</dbReference>
<organism evidence="1 2">
    <name type="scientific">Saxibacter everestensis</name>
    <dbReference type="NCBI Taxonomy" id="2909229"/>
    <lineage>
        <taxon>Bacteria</taxon>
        <taxon>Bacillati</taxon>
        <taxon>Actinomycetota</taxon>
        <taxon>Actinomycetes</taxon>
        <taxon>Micrococcales</taxon>
        <taxon>Brevibacteriaceae</taxon>
        <taxon>Saxibacter</taxon>
    </lineage>
</organism>
<gene>
    <name evidence="1" type="ORF">LWF01_02735</name>
</gene>
<evidence type="ECO:0000313" key="1">
    <source>
        <dbReference type="EMBL" id="WGW12704.1"/>
    </source>
</evidence>
<proteinExistence type="predicted"/>